<dbReference type="AlphaFoldDB" id="A0A1H6UQJ0"/>
<keyword evidence="4 10" id="KW-0808">Transferase</keyword>
<dbReference type="GO" id="GO:0046316">
    <property type="term" value="F:gluconokinase activity"/>
    <property type="evidence" value="ECO:0007669"/>
    <property type="project" value="UniProtKB-EC"/>
</dbReference>
<comment type="similarity">
    <text evidence="2 10">Belongs to the gluconokinase GntK/GntV family.</text>
</comment>
<dbReference type="EC" id="2.7.1.12" evidence="3 10"/>
<dbReference type="FunFam" id="3.40.50.300:FF:000522">
    <property type="entry name" value="Gluconokinase"/>
    <property type="match status" value="1"/>
</dbReference>
<evidence type="ECO:0000256" key="6">
    <source>
        <dbReference type="ARBA" id="ARBA00022777"/>
    </source>
</evidence>
<keyword evidence="7 10" id="KW-0067">ATP-binding</keyword>
<gene>
    <name evidence="11" type="ORF">SAMN05421637_0499</name>
</gene>
<dbReference type="InterPro" id="IPR006001">
    <property type="entry name" value="Therm_gnt_kin"/>
</dbReference>
<dbReference type="NCBIfam" id="TIGR01313">
    <property type="entry name" value="therm_gnt_kin"/>
    <property type="match status" value="1"/>
</dbReference>
<evidence type="ECO:0000256" key="8">
    <source>
        <dbReference type="ARBA" id="ARBA00023064"/>
    </source>
</evidence>
<dbReference type="PANTHER" id="PTHR43442:SF3">
    <property type="entry name" value="GLUCONOKINASE-RELATED"/>
    <property type="match status" value="1"/>
</dbReference>
<keyword evidence="5 10" id="KW-0547">Nucleotide-binding</keyword>
<dbReference type="Pfam" id="PF13671">
    <property type="entry name" value="AAA_33"/>
    <property type="match status" value="1"/>
</dbReference>
<dbReference type="eggNOG" id="COG3265">
    <property type="taxonomic scope" value="Bacteria"/>
</dbReference>
<accession>A0A1H6UQJ0</accession>
<dbReference type="GO" id="GO:0005737">
    <property type="term" value="C:cytoplasm"/>
    <property type="evidence" value="ECO:0007669"/>
    <property type="project" value="TreeGrafter"/>
</dbReference>
<dbReference type="OrthoDB" id="9795716at2"/>
<evidence type="ECO:0000256" key="1">
    <source>
        <dbReference type="ARBA" id="ARBA00004761"/>
    </source>
</evidence>
<dbReference type="STRING" id="1043493.SAMN05421637_0499"/>
<organism evidence="11 12">
    <name type="scientific">Demequina mangrovi</name>
    <dbReference type="NCBI Taxonomy" id="1043493"/>
    <lineage>
        <taxon>Bacteria</taxon>
        <taxon>Bacillati</taxon>
        <taxon>Actinomycetota</taxon>
        <taxon>Actinomycetes</taxon>
        <taxon>Micrococcales</taxon>
        <taxon>Demequinaceae</taxon>
        <taxon>Demequina</taxon>
    </lineage>
</organism>
<comment type="catalytic activity">
    <reaction evidence="9 10">
        <text>D-gluconate + ATP = 6-phospho-D-gluconate + ADP + H(+)</text>
        <dbReference type="Rhea" id="RHEA:19433"/>
        <dbReference type="ChEBI" id="CHEBI:15378"/>
        <dbReference type="ChEBI" id="CHEBI:18391"/>
        <dbReference type="ChEBI" id="CHEBI:30616"/>
        <dbReference type="ChEBI" id="CHEBI:58759"/>
        <dbReference type="ChEBI" id="CHEBI:456216"/>
        <dbReference type="EC" id="2.7.1.12"/>
    </reaction>
</comment>
<evidence type="ECO:0000256" key="10">
    <source>
        <dbReference type="RuleBase" id="RU363066"/>
    </source>
</evidence>
<protein>
    <recommendedName>
        <fullName evidence="3 10">Gluconokinase</fullName>
        <ecNumber evidence="3 10">2.7.1.12</ecNumber>
    </recommendedName>
</protein>
<dbReference type="CDD" id="cd02021">
    <property type="entry name" value="GntK"/>
    <property type="match status" value="1"/>
</dbReference>
<evidence type="ECO:0000313" key="11">
    <source>
        <dbReference type="EMBL" id="SEI94663.1"/>
    </source>
</evidence>
<dbReference type="InterPro" id="IPR027417">
    <property type="entry name" value="P-loop_NTPase"/>
</dbReference>
<dbReference type="PANTHER" id="PTHR43442">
    <property type="entry name" value="GLUCONOKINASE-RELATED"/>
    <property type="match status" value="1"/>
</dbReference>
<evidence type="ECO:0000256" key="7">
    <source>
        <dbReference type="ARBA" id="ARBA00022840"/>
    </source>
</evidence>
<evidence type="ECO:0000256" key="9">
    <source>
        <dbReference type="ARBA" id="ARBA00048090"/>
    </source>
</evidence>
<sequence>MVEIVVMGPTSTGKSTVGAALAAALGIPFVDGDDLHPPANVAKMATGTPLADEDRWPWLDRVGEALAEAAASGGAVVACSALRRAYRDRIRAAAPGASFLELSLSEEEALRRCAAREGHFMPAALVASQFATLEPLEGGEAGLRIEATAPVAEIVAAAVASLG</sequence>
<evidence type="ECO:0000256" key="4">
    <source>
        <dbReference type="ARBA" id="ARBA00022679"/>
    </source>
</evidence>
<evidence type="ECO:0000313" key="12">
    <source>
        <dbReference type="Proteomes" id="UP000183315"/>
    </source>
</evidence>
<keyword evidence="12" id="KW-1185">Reference proteome</keyword>
<reference evidence="12" key="1">
    <citation type="submission" date="2016-10" db="EMBL/GenBank/DDBJ databases">
        <authorList>
            <person name="Varghese N."/>
        </authorList>
    </citation>
    <scope>NUCLEOTIDE SEQUENCE [LARGE SCALE GENOMIC DNA]</scope>
    <source>
        <strain evidence="12">DSM 24868</strain>
    </source>
</reference>
<dbReference type="EMBL" id="FNZI01000001">
    <property type="protein sequence ID" value="SEI94663.1"/>
    <property type="molecule type" value="Genomic_DNA"/>
</dbReference>
<proteinExistence type="inferred from homology"/>
<dbReference type="Proteomes" id="UP000183315">
    <property type="component" value="Unassembled WGS sequence"/>
</dbReference>
<keyword evidence="6 10" id="KW-0418">Kinase</keyword>
<dbReference type="SUPFAM" id="SSF52540">
    <property type="entry name" value="P-loop containing nucleoside triphosphate hydrolases"/>
    <property type="match status" value="1"/>
</dbReference>
<keyword evidence="8" id="KW-0311">Gluconate utilization</keyword>
<evidence type="ECO:0000256" key="2">
    <source>
        <dbReference type="ARBA" id="ARBA00008420"/>
    </source>
</evidence>
<dbReference type="Gene3D" id="3.40.50.300">
    <property type="entry name" value="P-loop containing nucleotide triphosphate hydrolases"/>
    <property type="match status" value="1"/>
</dbReference>
<dbReference type="GO" id="GO:0005524">
    <property type="term" value="F:ATP binding"/>
    <property type="evidence" value="ECO:0007669"/>
    <property type="project" value="UniProtKB-KW"/>
</dbReference>
<name>A0A1H6UQJ0_9MICO</name>
<comment type="pathway">
    <text evidence="1">Carbohydrate acid metabolism.</text>
</comment>
<evidence type="ECO:0000256" key="5">
    <source>
        <dbReference type="ARBA" id="ARBA00022741"/>
    </source>
</evidence>
<dbReference type="RefSeq" id="WP_042212723.1">
    <property type="nucleotide sequence ID" value="NZ_BBLU01000002.1"/>
</dbReference>
<dbReference type="GO" id="GO:0019521">
    <property type="term" value="P:D-gluconate metabolic process"/>
    <property type="evidence" value="ECO:0007669"/>
    <property type="project" value="UniProtKB-KW"/>
</dbReference>
<evidence type="ECO:0000256" key="3">
    <source>
        <dbReference type="ARBA" id="ARBA00012054"/>
    </source>
</evidence>